<dbReference type="PROSITE" id="PS00211">
    <property type="entry name" value="ABC_TRANSPORTER_1"/>
    <property type="match status" value="1"/>
</dbReference>
<dbReference type="SUPFAM" id="SSF52540">
    <property type="entry name" value="P-loop containing nucleoside triphosphate hydrolases"/>
    <property type="match status" value="1"/>
</dbReference>
<dbReference type="InterPro" id="IPR036640">
    <property type="entry name" value="ABC1_TM_sf"/>
</dbReference>
<evidence type="ECO:0000256" key="7">
    <source>
        <dbReference type="SAM" id="Phobius"/>
    </source>
</evidence>
<proteinExistence type="predicted"/>
<dbReference type="PANTHER" id="PTHR43394:SF1">
    <property type="entry name" value="ATP-BINDING CASSETTE SUB-FAMILY B MEMBER 10, MITOCHONDRIAL"/>
    <property type="match status" value="1"/>
</dbReference>
<feature type="transmembrane region" description="Helical" evidence="7">
    <location>
        <begin position="160"/>
        <end position="185"/>
    </location>
</feature>
<comment type="caution">
    <text evidence="10">The sequence shown here is derived from an EMBL/GenBank/DDBJ whole genome shotgun (WGS) entry which is preliminary data.</text>
</comment>
<keyword evidence="5 7" id="KW-1133">Transmembrane helix</keyword>
<dbReference type="InterPro" id="IPR005898">
    <property type="entry name" value="Cyc_pep_transpt_SyrD/YojI"/>
</dbReference>
<dbReference type="InterPro" id="IPR027417">
    <property type="entry name" value="P-loop_NTPase"/>
</dbReference>
<dbReference type="AlphaFoldDB" id="A0A2D0KWK0"/>
<gene>
    <name evidence="10" type="ORF">Xsto_00160</name>
</gene>
<dbReference type="InterPro" id="IPR039421">
    <property type="entry name" value="Type_1_exporter"/>
</dbReference>
<dbReference type="SUPFAM" id="SSF90123">
    <property type="entry name" value="ABC transporter transmembrane region"/>
    <property type="match status" value="1"/>
</dbReference>
<dbReference type="GO" id="GO:0016887">
    <property type="term" value="F:ATP hydrolysis activity"/>
    <property type="evidence" value="ECO:0007669"/>
    <property type="project" value="InterPro"/>
</dbReference>
<keyword evidence="3" id="KW-0547">Nucleotide-binding</keyword>
<dbReference type="PANTHER" id="PTHR43394">
    <property type="entry name" value="ATP-DEPENDENT PERMEASE MDL1, MITOCHONDRIAL"/>
    <property type="match status" value="1"/>
</dbReference>
<dbReference type="Pfam" id="PF00664">
    <property type="entry name" value="ABC_membrane"/>
    <property type="match status" value="1"/>
</dbReference>
<dbReference type="InterPro" id="IPR003439">
    <property type="entry name" value="ABC_transporter-like_ATP-bd"/>
</dbReference>
<feature type="transmembrane region" description="Helical" evidence="7">
    <location>
        <begin position="21"/>
        <end position="45"/>
    </location>
</feature>
<dbReference type="InterPro" id="IPR011527">
    <property type="entry name" value="ABC1_TM_dom"/>
</dbReference>
<evidence type="ECO:0000313" key="11">
    <source>
        <dbReference type="Proteomes" id="UP000222366"/>
    </source>
</evidence>
<dbReference type="EMBL" id="NJAJ01000002">
    <property type="protein sequence ID" value="PHM67597.1"/>
    <property type="molecule type" value="Genomic_DNA"/>
</dbReference>
<comment type="subcellular location">
    <subcellularLocation>
        <location evidence="1">Cell membrane</location>
        <topology evidence="1">Multi-pass membrane protein</topology>
    </subcellularLocation>
</comment>
<evidence type="ECO:0000256" key="1">
    <source>
        <dbReference type="ARBA" id="ARBA00004651"/>
    </source>
</evidence>
<dbReference type="SMART" id="SM00382">
    <property type="entry name" value="AAA"/>
    <property type="match status" value="1"/>
</dbReference>
<dbReference type="NCBIfam" id="TIGR01194">
    <property type="entry name" value="cyc_pep_trnsptr"/>
    <property type="match status" value="1"/>
</dbReference>
<feature type="transmembrane region" description="Helical" evidence="7">
    <location>
        <begin position="241"/>
        <end position="263"/>
    </location>
</feature>
<evidence type="ECO:0000256" key="5">
    <source>
        <dbReference type="ARBA" id="ARBA00022989"/>
    </source>
</evidence>
<dbReference type="PROSITE" id="PS50929">
    <property type="entry name" value="ABC_TM1F"/>
    <property type="match status" value="1"/>
</dbReference>
<dbReference type="PROSITE" id="PS50893">
    <property type="entry name" value="ABC_TRANSPORTER_2"/>
    <property type="match status" value="1"/>
</dbReference>
<keyword evidence="4" id="KW-0067">ATP-binding</keyword>
<feature type="domain" description="ABC transporter" evidence="8">
    <location>
        <begin position="337"/>
        <end position="563"/>
    </location>
</feature>
<evidence type="ECO:0000259" key="8">
    <source>
        <dbReference type="PROSITE" id="PS50893"/>
    </source>
</evidence>
<dbReference type="Gene3D" id="1.20.1560.10">
    <property type="entry name" value="ABC transporter type 1, transmembrane domain"/>
    <property type="match status" value="1"/>
</dbReference>
<organism evidence="10 11">
    <name type="scientific">Xenorhabdus stockiae</name>
    <dbReference type="NCBI Taxonomy" id="351614"/>
    <lineage>
        <taxon>Bacteria</taxon>
        <taxon>Pseudomonadati</taxon>
        <taxon>Pseudomonadota</taxon>
        <taxon>Gammaproteobacteria</taxon>
        <taxon>Enterobacterales</taxon>
        <taxon>Morganellaceae</taxon>
        <taxon>Xenorhabdus</taxon>
    </lineage>
</organism>
<feature type="transmembrane region" description="Helical" evidence="7">
    <location>
        <begin position="130"/>
        <end position="154"/>
    </location>
</feature>
<dbReference type="GO" id="GO:0015421">
    <property type="term" value="F:ABC-type oligopeptide transporter activity"/>
    <property type="evidence" value="ECO:0007669"/>
    <property type="project" value="TreeGrafter"/>
</dbReference>
<sequence length="563" mass="62518">MMTPTIKQSAYRILFTLLNRSRWILLIAILASIVNGISNVFLITLVNRIVTTSGNSYHLLAGYFCILAVLAIVCHIMSGVIFARLSQNTIARMREFISERITRAPFRQIEILGASRAQSIITDDTTNVSLLFFTLPNIVTQSSIVLGCLGYLAWLSWSVFFLVLTVIVIGSLGYAVGGTSALASLKAAGKSQDRLFNHFNALFTGAKELKLHFSRAQAFFTHSLGREIGAVRQHRIRAFSVYAFGAGWMYLLFYIFLGLVIFAPAVIPGLKVTTIAGYVIVFLFILMPLDSLLNSIPSLNAARVSLNRIGYVLSELTEQDHLDEQVSASEFGNANLLQLSGITHSYYREKEDDMFQLGPIDMTLKRGEITFLIGGNGSGKTTLAKLLSGLYTPESGTMTVDGNLITDSNRANYRQLFSAIFSDFHLFETLIGLTDTDSVLDARANALLAKLHLEHKVKIKDGCFSTRELSQGQRKRLALVVAYLEDRPFYLFDEWAADQDPLFKSVFYQELLPELAARGKAVLAITHDDRFFHLADHCIKLENGQLTGQTSDIHNGVTEHQSL</sequence>
<feature type="transmembrane region" description="Helical" evidence="7">
    <location>
        <begin position="275"/>
        <end position="293"/>
    </location>
</feature>
<dbReference type="Gene3D" id="3.40.50.300">
    <property type="entry name" value="P-loop containing nucleotide triphosphate hydrolases"/>
    <property type="match status" value="1"/>
</dbReference>
<dbReference type="GO" id="GO:1904680">
    <property type="term" value="F:peptide transmembrane transporter activity"/>
    <property type="evidence" value="ECO:0007669"/>
    <property type="project" value="InterPro"/>
</dbReference>
<reference evidence="10 11" key="1">
    <citation type="journal article" date="2017" name="Nat. Microbiol.">
        <title>Natural product diversity associated with the nematode symbionts Photorhabdus and Xenorhabdus.</title>
        <authorList>
            <person name="Tobias N.J."/>
            <person name="Wolff H."/>
            <person name="Djahanschiri B."/>
            <person name="Grundmann F."/>
            <person name="Kronenwerth M."/>
            <person name="Shi Y.M."/>
            <person name="Simonyi S."/>
            <person name="Grun P."/>
            <person name="Shapiro-Ilan D."/>
            <person name="Pidot S.J."/>
            <person name="Stinear T.P."/>
            <person name="Ebersberger I."/>
            <person name="Bode H.B."/>
        </authorList>
    </citation>
    <scope>NUCLEOTIDE SEQUENCE [LARGE SCALE GENOMIC DNA]</scope>
    <source>
        <strain evidence="10 11">DSM 17904</strain>
    </source>
</reference>
<protein>
    <submittedName>
        <fullName evidence="10">Ornibactin biosynthesis ABC transport protein</fullName>
    </submittedName>
</protein>
<dbReference type="Pfam" id="PF00005">
    <property type="entry name" value="ABC_tran"/>
    <property type="match status" value="1"/>
</dbReference>
<evidence type="ECO:0000313" key="10">
    <source>
        <dbReference type="EMBL" id="PHM67597.1"/>
    </source>
</evidence>
<keyword evidence="2 7" id="KW-0812">Transmembrane</keyword>
<dbReference type="InterPro" id="IPR003593">
    <property type="entry name" value="AAA+_ATPase"/>
</dbReference>
<feature type="domain" description="ABC transmembrane type-1" evidence="9">
    <location>
        <begin position="26"/>
        <end position="301"/>
    </location>
</feature>
<evidence type="ECO:0000256" key="2">
    <source>
        <dbReference type="ARBA" id="ARBA00022692"/>
    </source>
</evidence>
<feature type="transmembrane region" description="Helical" evidence="7">
    <location>
        <begin position="57"/>
        <end position="83"/>
    </location>
</feature>
<dbReference type="Proteomes" id="UP000222366">
    <property type="component" value="Unassembled WGS sequence"/>
</dbReference>
<evidence type="ECO:0000256" key="3">
    <source>
        <dbReference type="ARBA" id="ARBA00022741"/>
    </source>
</evidence>
<evidence type="ECO:0000259" key="9">
    <source>
        <dbReference type="PROSITE" id="PS50929"/>
    </source>
</evidence>
<keyword evidence="11" id="KW-1185">Reference proteome</keyword>
<name>A0A2D0KWK0_9GAMM</name>
<dbReference type="GO" id="GO:0005886">
    <property type="term" value="C:plasma membrane"/>
    <property type="evidence" value="ECO:0007669"/>
    <property type="project" value="UniProtKB-SubCell"/>
</dbReference>
<evidence type="ECO:0000256" key="6">
    <source>
        <dbReference type="ARBA" id="ARBA00023136"/>
    </source>
</evidence>
<accession>A0A2D0KWK0</accession>
<evidence type="ECO:0000256" key="4">
    <source>
        <dbReference type="ARBA" id="ARBA00022840"/>
    </source>
</evidence>
<dbReference type="GO" id="GO:0005524">
    <property type="term" value="F:ATP binding"/>
    <property type="evidence" value="ECO:0007669"/>
    <property type="project" value="UniProtKB-KW"/>
</dbReference>
<dbReference type="InterPro" id="IPR017871">
    <property type="entry name" value="ABC_transporter-like_CS"/>
</dbReference>
<keyword evidence="6 7" id="KW-0472">Membrane</keyword>